<reference evidence="3 4" key="1">
    <citation type="submission" date="2020-04" db="EMBL/GenBank/DDBJ databases">
        <authorList>
            <person name="Laetsch R D."/>
            <person name="Stevens L."/>
            <person name="Kumar S."/>
            <person name="Blaxter L. M."/>
        </authorList>
    </citation>
    <scope>NUCLEOTIDE SEQUENCE [LARGE SCALE GENOMIC DNA]</scope>
</reference>
<evidence type="ECO:0000256" key="1">
    <source>
        <dbReference type="SAM" id="SignalP"/>
    </source>
</evidence>
<feature type="domain" description="T20D4.11-like" evidence="2">
    <location>
        <begin position="23"/>
        <end position="171"/>
    </location>
</feature>
<name>A0A8S1EKN2_9PELO</name>
<comment type="caution">
    <text evidence="3">The sequence shown here is derived from an EMBL/GenBank/DDBJ whole genome shotgun (WGS) entry which is preliminary data.</text>
</comment>
<feature type="chain" id="PRO_5035854496" description="T20D4.11-like domain-containing protein" evidence="1">
    <location>
        <begin position="18"/>
        <end position="177"/>
    </location>
</feature>
<dbReference type="PROSITE" id="PS51257">
    <property type="entry name" value="PROKAR_LIPOPROTEIN"/>
    <property type="match status" value="1"/>
</dbReference>
<protein>
    <recommendedName>
        <fullName evidence="2">T20D4.11-like domain-containing protein</fullName>
    </recommendedName>
</protein>
<keyword evidence="4" id="KW-1185">Reference proteome</keyword>
<dbReference type="EMBL" id="CADEPM010000001">
    <property type="protein sequence ID" value="CAB3398347.1"/>
    <property type="molecule type" value="Genomic_DNA"/>
</dbReference>
<accession>A0A8S1EKN2</accession>
<sequence>MLFKSVCLLASIAVVSAGSASACGRKEATKAIECATELTSATKAFVSWIDSNYDKKNQDESKKICKKALNCFAELKKKCPDFPEDATETLNLLCHKVDFFTGPFSECMAKLTNVTETPTPGCLSKIFNKDEFNEEKKPCDSLKNIVVCEGDIGKLCGENMQKILHEENVEDSKRHKC</sequence>
<dbReference type="AlphaFoldDB" id="A0A8S1EKN2"/>
<dbReference type="Pfam" id="PF01579">
    <property type="entry name" value="DUF19"/>
    <property type="match status" value="1"/>
</dbReference>
<proteinExistence type="predicted"/>
<evidence type="ECO:0000313" key="3">
    <source>
        <dbReference type="EMBL" id="CAB3398347.1"/>
    </source>
</evidence>
<gene>
    <name evidence="3" type="ORF">CBOVIS_LOCUS1629</name>
</gene>
<feature type="signal peptide" evidence="1">
    <location>
        <begin position="1"/>
        <end position="17"/>
    </location>
</feature>
<evidence type="ECO:0000259" key="2">
    <source>
        <dbReference type="Pfam" id="PF01579"/>
    </source>
</evidence>
<keyword evidence="1" id="KW-0732">Signal</keyword>
<dbReference type="InterPro" id="IPR002542">
    <property type="entry name" value="T20D4.11-like_dom"/>
</dbReference>
<dbReference type="OrthoDB" id="5838832at2759"/>
<organism evidence="3 4">
    <name type="scientific">Caenorhabditis bovis</name>
    <dbReference type="NCBI Taxonomy" id="2654633"/>
    <lineage>
        <taxon>Eukaryota</taxon>
        <taxon>Metazoa</taxon>
        <taxon>Ecdysozoa</taxon>
        <taxon>Nematoda</taxon>
        <taxon>Chromadorea</taxon>
        <taxon>Rhabditida</taxon>
        <taxon>Rhabditina</taxon>
        <taxon>Rhabditomorpha</taxon>
        <taxon>Rhabditoidea</taxon>
        <taxon>Rhabditidae</taxon>
        <taxon>Peloderinae</taxon>
        <taxon>Caenorhabditis</taxon>
    </lineage>
</organism>
<dbReference type="Proteomes" id="UP000494206">
    <property type="component" value="Unassembled WGS sequence"/>
</dbReference>
<evidence type="ECO:0000313" key="4">
    <source>
        <dbReference type="Proteomes" id="UP000494206"/>
    </source>
</evidence>